<sequence length="108" mass="12464">MAESSQFDFLKDYVLKVLADNGLANLTEQQRDMYVPPITAQLERRIGYHMMPLLSEENLDRFAALVDNEKASAEEWKNFWYEAVPDFEGELAKVFQEFAKDVKGILGK</sequence>
<name>A0A1F6M9T9_9BACT</name>
<dbReference type="AlphaFoldDB" id="A0A1F6M9T9"/>
<evidence type="ECO:0000313" key="2">
    <source>
        <dbReference type="Proteomes" id="UP000176282"/>
    </source>
</evidence>
<proteinExistence type="predicted"/>
<reference evidence="1 2" key="1">
    <citation type="journal article" date="2016" name="Nat. Commun.">
        <title>Thousands of microbial genomes shed light on interconnected biogeochemical processes in an aquifer system.</title>
        <authorList>
            <person name="Anantharaman K."/>
            <person name="Brown C.T."/>
            <person name="Hug L.A."/>
            <person name="Sharon I."/>
            <person name="Castelle C.J."/>
            <person name="Probst A.J."/>
            <person name="Thomas B.C."/>
            <person name="Singh A."/>
            <person name="Wilkins M.J."/>
            <person name="Karaoz U."/>
            <person name="Brodie E.L."/>
            <person name="Williams K.H."/>
            <person name="Hubbard S.S."/>
            <person name="Banfield J.F."/>
        </authorList>
    </citation>
    <scope>NUCLEOTIDE SEQUENCE [LARGE SCALE GENOMIC DNA]</scope>
</reference>
<evidence type="ECO:0000313" key="1">
    <source>
        <dbReference type="EMBL" id="OGH68422.1"/>
    </source>
</evidence>
<comment type="caution">
    <text evidence="1">The sequence shown here is derived from an EMBL/GenBank/DDBJ whole genome shotgun (WGS) entry which is preliminary data.</text>
</comment>
<dbReference type="InterPro" id="IPR043722">
    <property type="entry name" value="DUF5663"/>
</dbReference>
<dbReference type="STRING" id="1798680.A3J66_00015"/>
<dbReference type="EMBL" id="MFQB01000017">
    <property type="protein sequence ID" value="OGH68422.1"/>
    <property type="molecule type" value="Genomic_DNA"/>
</dbReference>
<protein>
    <submittedName>
        <fullName evidence="1">Uncharacterized protein</fullName>
    </submittedName>
</protein>
<gene>
    <name evidence="1" type="ORF">A3J66_00015</name>
</gene>
<dbReference type="Proteomes" id="UP000176282">
    <property type="component" value="Unassembled WGS sequence"/>
</dbReference>
<organism evidence="1 2">
    <name type="scientific">Candidatus Magasanikbacteria bacterium RIFCSPHIGHO2_02_FULL_47_14</name>
    <dbReference type="NCBI Taxonomy" id="1798680"/>
    <lineage>
        <taxon>Bacteria</taxon>
        <taxon>Candidatus Magasanikiibacteriota</taxon>
    </lineage>
</organism>
<dbReference type="Pfam" id="PF18908">
    <property type="entry name" value="DUF5663"/>
    <property type="match status" value="1"/>
</dbReference>
<accession>A0A1F6M9T9</accession>